<feature type="region of interest" description="Disordered" evidence="3">
    <location>
        <begin position="94"/>
        <end position="114"/>
    </location>
</feature>
<protein>
    <recommendedName>
        <fullName evidence="4">HMG box domain-containing protein</fullName>
    </recommendedName>
</protein>
<evidence type="ECO:0000256" key="2">
    <source>
        <dbReference type="PROSITE-ProRule" id="PRU00267"/>
    </source>
</evidence>
<dbReference type="AlphaFoldDB" id="A0A7S3L951"/>
<feature type="region of interest" description="Disordered" evidence="3">
    <location>
        <begin position="1"/>
        <end position="21"/>
    </location>
</feature>
<evidence type="ECO:0000259" key="4">
    <source>
        <dbReference type="PROSITE" id="PS50118"/>
    </source>
</evidence>
<dbReference type="SUPFAM" id="SSF47095">
    <property type="entry name" value="HMG-box"/>
    <property type="match status" value="1"/>
</dbReference>
<keyword evidence="1 2" id="KW-0238">DNA-binding</keyword>
<dbReference type="GO" id="GO:0003677">
    <property type="term" value="F:DNA binding"/>
    <property type="evidence" value="ECO:0007669"/>
    <property type="project" value="UniProtKB-UniRule"/>
</dbReference>
<accession>A0A7S3L951</accession>
<dbReference type="InterPro" id="IPR036910">
    <property type="entry name" value="HMG_box_dom_sf"/>
</dbReference>
<evidence type="ECO:0000256" key="1">
    <source>
        <dbReference type="ARBA" id="ARBA00023125"/>
    </source>
</evidence>
<dbReference type="Pfam" id="PF09011">
    <property type="entry name" value="HMG_box_2"/>
    <property type="match status" value="1"/>
</dbReference>
<dbReference type="PANTHER" id="PTHR48112">
    <property type="entry name" value="HIGH MOBILITY GROUP PROTEIN DSP1"/>
    <property type="match status" value="1"/>
</dbReference>
<keyword evidence="2" id="KW-0539">Nucleus</keyword>
<dbReference type="GO" id="GO:0005634">
    <property type="term" value="C:nucleus"/>
    <property type="evidence" value="ECO:0007669"/>
    <property type="project" value="UniProtKB-UniRule"/>
</dbReference>
<dbReference type="EMBL" id="HBIM01014238">
    <property type="protein sequence ID" value="CAE0414217.1"/>
    <property type="molecule type" value="Transcribed_RNA"/>
</dbReference>
<evidence type="ECO:0000313" key="5">
    <source>
        <dbReference type="EMBL" id="CAE0414217.1"/>
    </source>
</evidence>
<proteinExistence type="predicted"/>
<reference evidence="5" key="1">
    <citation type="submission" date="2021-01" db="EMBL/GenBank/DDBJ databases">
        <authorList>
            <person name="Corre E."/>
            <person name="Pelletier E."/>
            <person name="Niang G."/>
            <person name="Scheremetjew M."/>
            <person name="Finn R."/>
            <person name="Kale V."/>
            <person name="Holt S."/>
            <person name="Cochrane G."/>
            <person name="Meng A."/>
            <person name="Brown T."/>
            <person name="Cohen L."/>
        </authorList>
    </citation>
    <scope>NUCLEOTIDE SEQUENCE</scope>
    <source>
        <strain evidence="5">CCMP127</strain>
    </source>
</reference>
<name>A0A7S3L951_9STRA</name>
<feature type="compositionally biased region" description="Low complexity" evidence="3">
    <location>
        <begin position="1"/>
        <end position="15"/>
    </location>
</feature>
<dbReference type="InterPro" id="IPR009071">
    <property type="entry name" value="HMG_box_dom"/>
</dbReference>
<dbReference type="InterPro" id="IPR050342">
    <property type="entry name" value="HMGB"/>
</dbReference>
<dbReference type="SMART" id="SM00398">
    <property type="entry name" value="HMG"/>
    <property type="match status" value="1"/>
</dbReference>
<organism evidence="5">
    <name type="scientific">Amphora coffeiformis</name>
    <dbReference type="NCBI Taxonomy" id="265554"/>
    <lineage>
        <taxon>Eukaryota</taxon>
        <taxon>Sar</taxon>
        <taxon>Stramenopiles</taxon>
        <taxon>Ochrophyta</taxon>
        <taxon>Bacillariophyta</taxon>
        <taxon>Bacillariophyceae</taxon>
        <taxon>Bacillariophycidae</taxon>
        <taxon>Thalassiophysales</taxon>
        <taxon>Catenulaceae</taxon>
        <taxon>Amphora</taxon>
    </lineage>
</organism>
<sequence>MMSTKRSSSLQSKSGTRPKKARTAYNFFFSEERLRIQAHVFEETGARPSYAQVSRLVAAQWKDLDQSKKQRFLVLAAKDKRDYAMEMIKNYTGRREAKRKSHTPLSCKNPPGKGIAHEAEQVAQSQNFTTFEYTSEIKPLRLPSTFSITPFTGVKSPTKKTESSATLIQEHPTETQWPFFSSDQPSQYDGLSRLRFGTDEGVLEPLHLSALDQEISFDSDTVEFLETTFDINHHFY</sequence>
<dbReference type="PROSITE" id="PS50118">
    <property type="entry name" value="HMG_BOX_2"/>
    <property type="match status" value="1"/>
</dbReference>
<feature type="domain" description="HMG box" evidence="4">
    <location>
        <begin position="18"/>
        <end position="92"/>
    </location>
</feature>
<dbReference type="Gene3D" id="1.10.30.10">
    <property type="entry name" value="High mobility group box domain"/>
    <property type="match status" value="1"/>
</dbReference>
<gene>
    <name evidence="5" type="ORF">ACOF00016_LOCUS11460</name>
</gene>
<feature type="DNA-binding region" description="HMG box" evidence="2">
    <location>
        <begin position="18"/>
        <end position="92"/>
    </location>
</feature>
<evidence type="ECO:0000256" key="3">
    <source>
        <dbReference type="SAM" id="MobiDB-lite"/>
    </source>
</evidence>